<name>A0ABR3EXB3_9AGAR</name>
<feature type="region of interest" description="Disordered" evidence="1">
    <location>
        <begin position="63"/>
        <end position="93"/>
    </location>
</feature>
<organism evidence="2 3">
    <name type="scientific">Marasmius crinis-equi</name>
    <dbReference type="NCBI Taxonomy" id="585013"/>
    <lineage>
        <taxon>Eukaryota</taxon>
        <taxon>Fungi</taxon>
        <taxon>Dikarya</taxon>
        <taxon>Basidiomycota</taxon>
        <taxon>Agaricomycotina</taxon>
        <taxon>Agaricomycetes</taxon>
        <taxon>Agaricomycetidae</taxon>
        <taxon>Agaricales</taxon>
        <taxon>Marasmiineae</taxon>
        <taxon>Marasmiaceae</taxon>
        <taxon>Marasmius</taxon>
    </lineage>
</organism>
<accession>A0ABR3EXB3</accession>
<dbReference type="Proteomes" id="UP001465976">
    <property type="component" value="Unassembled WGS sequence"/>
</dbReference>
<proteinExistence type="predicted"/>
<feature type="compositionally biased region" description="Basic residues" evidence="1">
    <location>
        <begin position="38"/>
        <end position="47"/>
    </location>
</feature>
<feature type="region of interest" description="Disordered" evidence="1">
    <location>
        <begin position="29"/>
        <end position="49"/>
    </location>
</feature>
<comment type="caution">
    <text evidence="2">The sequence shown here is derived from an EMBL/GenBank/DDBJ whole genome shotgun (WGS) entry which is preliminary data.</text>
</comment>
<evidence type="ECO:0000256" key="1">
    <source>
        <dbReference type="SAM" id="MobiDB-lite"/>
    </source>
</evidence>
<feature type="compositionally biased region" description="Basic and acidic residues" evidence="1">
    <location>
        <begin position="63"/>
        <end position="77"/>
    </location>
</feature>
<reference evidence="2 3" key="1">
    <citation type="submission" date="2024-02" db="EMBL/GenBank/DDBJ databases">
        <title>A draft genome for the cacao thread blight pathogen Marasmius crinis-equi.</title>
        <authorList>
            <person name="Cohen S.P."/>
            <person name="Baruah I.K."/>
            <person name="Amoako-Attah I."/>
            <person name="Bukari Y."/>
            <person name="Meinhardt L.W."/>
            <person name="Bailey B.A."/>
        </authorList>
    </citation>
    <scope>NUCLEOTIDE SEQUENCE [LARGE SCALE GENOMIC DNA]</scope>
    <source>
        <strain evidence="2 3">GH-76</strain>
    </source>
</reference>
<sequence length="176" mass="21444">MKPIIKLNELRCQVSKPELALPSRTQELRHREVTKRKAAERKKKHTKANQVYVNRHLEEVNRRARDRMAKRRAEMTETQKQTAKAKQQQYSRKSYLRNKSKILRRAHAKRQKEYIEKHGEEAYDEFYPKREVQPRHLLGEKDDSTEMAVYEQEYRRWKKQKAIQKALDHYDEQQDD</sequence>
<evidence type="ECO:0000313" key="3">
    <source>
        <dbReference type="Proteomes" id="UP001465976"/>
    </source>
</evidence>
<evidence type="ECO:0000313" key="2">
    <source>
        <dbReference type="EMBL" id="KAL0567544.1"/>
    </source>
</evidence>
<keyword evidence="3" id="KW-1185">Reference proteome</keyword>
<protein>
    <submittedName>
        <fullName evidence="2">Uncharacterized protein</fullName>
    </submittedName>
</protein>
<dbReference type="EMBL" id="JBAHYK010001560">
    <property type="protein sequence ID" value="KAL0567544.1"/>
    <property type="molecule type" value="Genomic_DNA"/>
</dbReference>
<gene>
    <name evidence="2" type="ORF">V5O48_014449</name>
</gene>
<feature type="compositionally biased region" description="Low complexity" evidence="1">
    <location>
        <begin position="78"/>
        <end position="89"/>
    </location>
</feature>